<sequence length="288" mass="31743">MDSHHGLVQVPLPPGHRFPMEKYRRTRQLLQEDPQCAEKILFVPGPQASVEDLLLVHAPEYIDRFKTAKMTPSEVRNLGLPHSAELVGRSLCSSGSTIAATHLVLGGKHTMAANMAGGTHHAFRDRGEGFCVCNDISSAAAVAIRDYGLSRILVVDLDVHQGNGTSSIWEGDRRVVTFDMHGANNYPYSSRMRSTYDIAMADGTTDAQCLPLLEKWLDHLVNHHQPQLMFFQAGVDALQGDSLGRLALTRQGLIRRNNMVYKTCEQASIPLVITMGGGYAKVWNALQQ</sequence>
<comment type="caution">
    <text evidence="3">The sequence shown here is derived from an EMBL/GenBank/DDBJ whole genome shotgun (WGS) entry which is preliminary data.</text>
</comment>
<evidence type="ECO:0000313" key="3">
    <source>
        <dbReference type="EMBL" id="KAF5829580.1"/>
    </source>
</evidence>
<dbReference type="PRINTS" id="PR01270">
    <property type="entry name" value="HDASUPER"/>
</dbReference>
<feature type="domain" description="Histone deacetylase" evidence="2">
    <location>
        <begin position="16"/>
        <end position="281"/>
    </location>
</feature>
<dbReference type="SUPFAM" id="SSF52768">
    <property type="entry name" value="Arginase/deacetylase"/>
    <property type="match status" value="1"/>
</dbReference>
<name>A0ABQ7G4P4_DUNSA</name>
<dbReference type="InterPro" id="IPR044150">
    <property type="entry name" value="HDAC_classIV"/>
</dbReference>
<dbReference type="CDD" id="cd09993">
    <property type="entry name" value="HDAC_classIV"/>
    <property type="match status" value="1"/>
</dbReference>
<keyword evidence="1" id="KW-0378">Hydrolase</keyword>
<evidence type="ECO:0000313" key="4">
    <source>
        <dbReference type="Proteomes" id="UP000815325"/>
    </source>
</evidence>
<evidence type="ECO:0000256" key="1">
    <source>
        <dbReference type="ARBA" id="ARBA00022801"/>
    </source>
</evidence>
<dbReference type="InterPro" id="IPR023696">
    <property type="entry name" value="Ureohydrolase_dom_sf"/>
</dbReference>
<organism evidence="3 4">
    <name type="scientific">Dunaliella salina</name>
    <name type="common">Green alga</name>
    <name type="synonym">Protococcus salinus</name>
    <dbReference type="NCBI Taxonomy" id="3046"/>
    <lineage>
        <taxon>Eukaryota</taxon>
        <taxon>Viridiplantae</taxon>
        <taxon>Chlorophyta</taxon>
        <taxon>core chlorophytes</taxon>
        <taxon>Chlorophyceae</taxon>
        <taxon>CS clade</taxon>
        <taxon>Chlamydomonadales</taxon>
        <taxon>Dunaliellaceae</taxon>
        <taxon>Dunaliella</taxon>
    </lineage>
</organism>
<accession>A0ABQ7G4P4</accession>
<protein>
    <recommendedName>
        <fullName evidence="2">Histone deacetylase domain-containing protein</fullName>
    </recommendedName>
</protein>
<dbReference type="EMBL" id="MU070141">
    <property type="protein sequence ID" value="KAF5829580.1"/>
    <property type="molecule type" value="Genomic_DNA"/>
</dbReference>
<dbReference type="PANTHER" id="PTHR10625:SF19">
    <property type="entry name" value="HISTONE DEACETYLASE 12"/>
    <property type="match status" value="1"/>
</dbReference>
<dbReference type="InterPro" id="IPR023801">
    <property type="entry name" value="His_deacetylse_dom"/>
</dbReference>
<proteinExistence type="predicted"/>
<dbReference type="Pfam" id="PF00850">
    <property type="entry name" value="Hist_deacetyl"/>
    <property type="match status" value="1"/>
</dbReference>
<gene>
    <name evidence="3" type="ORF">DUNSADRAFT_15879</name>
</gene>
<dbReference type="Gene3D" id="3.40.800.20">
    <property type="entry name" value="Histone deacetylase domain"/>
    <property type="match status" value="1"/>
</dbReference>
<keyword evidence="4" id="KW-1185">Reference proteome</keyword>
<reference evidence="3" key="1">
    <citation type="submission" date="2017-08" db="EMBL/GenBank/DDBJ databases">
        <authorList>
            <person name="Polle J.E."/>
            <person name="Barry K."/>
            <person name="Cushman J."/>
            <person name="Schmutz J."/>
            <person name="Tran D."/>
            <person name="Hathwaick L.T."/>
            <person name="Yim W.C."/>
            <person name="Jenkins J."/>
            <person name="Mckie-Krisberg Z.M."/>
            <person name="Prochnik S."/>
            <person name="Lindquist E."/>
            <person name="Dockter R.B."/>
            <person name="Adam C."/>
            <person name="Molina H."/>
            <person name="Bunkerborg J."/>
            <person name="Jin E."/>
            <person name="Buchheim M."/>
            <person name="Magnuson J."/>
        </authorList>
    </citation>
    <scope>NUCLEOTIDE SEQUENCE</scope>
    <source>
        <strain evidence="3">CCAP 19/18</strain>
    </source>
</reference>
<dbReference type="Proteomes" id="UP000815325">
    <property type="component" value="Unassembled WGS sequence"/>
</dbReference>
<evidence type="ECO:0000259" key="2">
    <source>
        <dbReference type="Pfam" id="PF00850"/>
    </source>
</evidence>
<dbReference type="InterPro" id="IPR037138">
    <property type="entry name" value="His_deacetylse_dom_sf"/>
</dbReference>
<dbReference type="InterPro" id="IPR000286">
    <property type="entry name" value="HDACs"/>
</dbReference>
<dbReference type="PANTHER" id="PTHR10625">
    <property type="entry name" value="HISTONE DEACETYLASE HDAC1-RELATED"/>
    <property type="match status" value="1"/>
</dbReference>